<comment type="subcellular location">
    <subcellularLocation>
        <location evidence="1 7">Cell membrane</location>
        <topology evidence="1 7">Multi-pass membrane protein</topology>
    </subcellularLocation>
</comment>
<dbReference type="GO" id="GO:0005886">
    <property type="term" value="C:plasma membrane"/>
    <property type="evidence" value="ECO:0007669"/>
    <property type="project" value="UniProtKB-SubCell"/>
</dbReference>
<feature type="region of interest" description="Disordered" evidence="8">
    <location>
        <begin position="1"/>
        <end position="22"/>
    </location>
</feature>
<evidence type="ECO:0000256" key="4">
    <source>
        <dbReference type="ARBA" id="ARBA00022692"/>
    </source>
</evidence>
<proteinExistence type="inferred from homology"/>
<evidence type="ECO:0000256" key="7">
    <source>
        <dbReference type="RuleBase" id="RU363032"/>
    </source>
</evidence>
<evidence type="ECO:0000256" key="2">
    <source>
        <dbReference type="ARBA" id="ARBA00022448"/>
    </source>
</evidence>
<keyword evidence="3" id="KW-1003">Cell membrane</keyword>
<keyword evidence="4 7" id="KW-0812">Transmembrane</keyword>
<protein>
    <submittedName>
        <fullName evidence="10">Carbohydrate ABC transporter membrane protein 1 (CUT1 family)</fullName>
    </submittedName>
</protein>
<evidence type="ECO:0000256" key="6">
    <source>
        <dbReference type="ARBA" id="ARBA00023136"/>
    </source>
</evidence>
<organism evidence="10 11">
    <name type="scientific">Pseudonocardia kunmingensis</name>
    <dbReference type="NCBI Taxonomy" id="630975"/>
    <lineage>
        <taxon>Bacteria</taxon>
        <taxon>Bacillati</taxon>
        <taxon>Actinomycetota</taxon>
        <taxon>Actinomycetes</taxon>
        <taxon>Pseudonocardiales</taxon>
        <taxon>Pseudonocardiaceae</taxon>
        <taxon>Pseudonocardia</taxon>
    </lineage>
</organism>
<evidence type="ECO:0000256" key="8">
    <source>
        <dbReference type="SAM" id="MobiDB-lite"/>
    </source>
</evidence>
<feature type="transmembrane region" description="Helical" evidence="7">
    <location>
        <begin position="130"/>
        <end position="150"/>
    </location>
</feature>
<feature type="transmembrane region" description="Helical" evidence="7">
    <location>
        <begin position="180"/>
        <end position="207"/>
    </location>
</feature>
<dbReference type="InterPro" id="IPR000515">
    <property type="entry name" value="MetI-like"/>
</dbReference>
<dbReference type="Gene3D" id="1.10.3720.10">
    <property type="entry name" value="MetI-like"/>
    <property type="match status" value="1"/>
</dbReference>
<dbReference type="InterPro" id="IPR035906">
    <property type="entry name" value="MetI-like_sf"/>
</dbReference>
<dbReference type="RefSeq" id="WP_142047322.1">
    <property type="nucleotide sequence ID" value="NZ_VFPA01000001.1"/>
</dbReference>
<evidence type="ECO:0000256" key="1">
    <source>
        <dbReference type="ARBA" id="ARBA00004651"/>
    </source>
</evidence>
<dbReference type="PROSITE" id="PS50928">
    <property type="entry name" value="ABC_TM1"/>
    <property type="match status" value="1"/>
</dbReference>
<dbReference type="SUPFAM" id="SSF161098">
    <property type="entry name" value="MetI-like"/>
    <property type="match status" value="1"/>
</dbReference>
<feature type="transmembrane region" description="Helical" evidence="7">
    <location>
        <begin position="228"/>
        <end position="250"/>
    </location>
</feature>
<keyword evidence="6 7" id="KW-0472">Membrane</keyword>
<accession>A0A543DW58</accession>
<evidence type="ECO:0000313" key="10">
    <source>
        <dbReference type="EMBL" id="TQM13519.1"/>
    </source>
</evidence>
<dbReference type="Proteomes" id="UP000315677">
    <property type="component" value="Unassembled WGS sequence"/>
</dbReference>
<reference evidence="10 11" key="1">
    <citation type="submission" date="2019-06" db="EMBL/GenBank/DDBJ databases">
        <title>Sequencing the genomes of 1000 actinobacteria strains.</title>
        <authorList>
            <person name="Klenk H.-P."/>
        </authorList>
    </citation>
    <scope>NUCLEOTIDE SEQUENCE [LARGE SCALE GENOMIC DNA]</scope>
    <source>
        <strain evidence="10 11">DSM 45301</strain>
    </source>
</reference>
<evidence type="ECO:0000256" key="3">
    <source>
        <dbReference type="ARBA" id="ARBA00022475"/>
    </source>
</evidence>
<evidence type="ECO:0000256" key="5">
    <source>
        <dbReference type="ARBA" id="ARBA00022989"/>
    </source>
</evidence>
<feature type="domain" description="ABC transmembrane type-1" evidence="9">
    <location>
        <begin position="92"/>
        <end position="306"/>
    </location>
</feature>
<comment type="similarity">
    <text evidence="7">Belongs to the binding-protein-dependent transport system permease family.</text>
</comment>
<evidence type="ECO:0000259" key="9">
    <source>
        <dbReference type="PROSITE" id="PS50928"/>
    </source>
</evidence>
<dbReference type="PANTHER" id="PTHR43005">
    <property type="entry name" value="BLR7065 PROTEIN"/>
    <property type="match status" value="1"/>
</dbReference>
<feature type="transmembrane region" description="Helical" evidence="7">
    <location>
        <begin position="29"/>
        <end position="51"/>
    </location>
</feature>
<name>A0A543DW58_9PSEU</name>
<dbReference type="EMBL" id="VFPA01000001">
    <property type="protein sequence ID" value="TQM13519.1"/>
    <property type="molecule type" value="Genomic_DNA"/>
</dbReference>
<feature type="transmembrane region" description="Helical" evidence="7">
    <location>
        <begin position="96"/>
        <end position="118"/>
    </location>
</feature>
<evidence type="ECO:0000313" key="11">
    <source>
        <dbReference type="Proteomes" id="UP000315677"/>
    </source>
</evidence>
<dbReference type="OrthoDB" id="34224at2"/>
<keyword evidence="2 7" id="KW-0813">Transport</keyword>
<gene>
    <name evidence="10" type="ORF">FB558_0268</name>
</gene>
<feature type="transmembrane region" description="Helical" evidence="7">
    <location>
        <begin position="282"/>
        <end position="306"/>
    </location>
</feature>
<dbReference type="PANTHER" id="PTHR43005:SF1">
    <property type="entry name" value="SPERMIDINE_PUTRESCINE TRANSPORT SYSTEM PERMEASE PROTEIN"/>
    <property type="match status" value="1"/>
</dbReference>
<comment type="caution">
    <text evidence="10">The sequence shown here is derived from an EMBL/GenBank/DDBJ whole genome shotgun (WGS) entry which is preliminary data.</text>
</comment>
<dbReference type="Pfam" id="PF00528">
    <property type="entry name" value="BPD_transp_1"/>
    <property type="match status" value="1"/>
</dbReference>
<dbReference type="GO" id="GO:0055085">
    <property type="term" value="P:transmembrane transport"/>
    <property type="evidence" value="ECO:0007669"/>
    <property type="project" value="InterPro"/>
</dbReference>
<keyword evidence="11" id="KW-1185">Reference proteome</keyword>
<dbReference type="CDD" id="cd06261">
    <property type="entry name" value="TM_PBP2"/>
    <property type="match status" value="1"/>
</dbReference>
<keyword evidence="5 7" id="KW-1133">Transmembrane helix</keyword>
<sequence>MTPDVLVERAPATAPPPRRGRTRAERDRWFAYGMLTPTLAAVGLLMAYPLYVAIHLSFRGGEITDLQNLGQYPLTLANYVEVITDPELLGDIRRSIVYTVGVVVPAFAIGLGLALLLHRSFPGRRIIRPLSLLPWAVPGVVVSAAFSWMLDGSFGVVNYFLRSLGLIEQNVAWLADSRTAMAAVIIPTVWKFYPFFTLVLLAALQAVPEDLYEAARIDGARPWQQFRYVTWPALRAPSALAIVITGVGVFREFDFIFPLTGGGPDDATRTLAIRIYNEAFEFFGFGVSAALGVVTMIIAGLLLLAAGRSVRQGFI</sequence>
<dbReference type="AlphaFoldDB" id="A0A543DW58"/>